<sequence length="307" mass="34700">MLKTAVKIWQGRLFDRLDVIDIAGDISASYRYEAFGQVISSLTPEWGFSSKRFDTAISLSYFGARYYDASLGRFISRDPMEYIDGPHQYIYCANNPMVWIAPFGLWKRGNRGVDNFIEEIVNLVDENYNVDNGDGFFSKIKQNFQRASSTNAIAEKMINKALGDNNKVKDISGFKLELVGDPEKEALPDPIDQQLGAVGRHIYAHGGYILKDTYGHSVPTIKLPFSDKRLHLLNTSRGLGHLISYTAQIADYSQYFFGKSRDEETSQELADDIAGRRVGNIMNDYVQGKVDKKAYINELYNILAIPE</sequence>
<gene>
    <name evidence="1" type="ORF">C4541_07180</name>
</gene>
<dbReference type="Gene3D" id="2.180.10.10">
    <property type="entry name" value="RHS repeat-associated core"/>
    <property type="match status" value="1"/>
</dbReference>
<dbReference type="InterPro" id="IPR022385">
    <property type="entry name" value="Rhs_assc_core"/>
</dbReference>
<dbReference type="InterPro" id="IPR050708">
    <property type="entry name" value="T6SS_VgrG/RHS"/>
</dbReference>
<evidence type="ECO:0000313" key="2">
    <source>
        <dbReference type="Proteomes" id="UP000266426"/>
    </source>
</evidence>
<accession>A0A3A4R1N7</accession>
<dbReference type="NCBIfam" id="TIGR03696">
    <property type="entry name" value="Rhs_assc_core"/>
    <property type="match status" value="1"/>
</dbReference>
<name>A0A3A4R1N7_9BACT</name>
<dbReference type="EMBL" id="QZJZ01000059">
    <property type="protein sequence ID" value="RJP58892.1"/>
    <property type="molecule type" value="Genomic_DNA"/>
</dbReference>
<proteinExistence type="predicted"/>
<organism evidence="1 2">
    <name type="scientific">Candidatus Auribacter fodinae</name>
    <dbReference type="NCBI Taxonomy" id="2093366"/>
    <lineage>
        <taxon>Bacteria</taxon>
        <taxon>Pseudomonadati</taxon>
        <taxon>Candidatus Auribacterota</taxon>
        <taxon>Candidatus Auribacteria</taxon>
        <taxon>Candidatus Auribacterales</taxon>
        <taxon>Candidatus Auribacteraceae</taxon>
        <taxon>Candidatus Auribacter</taxon>
    </lineage>
</organism>
<dbReference type="PANTHER" id="PTHR32305:SF15">
    <property type="entry name" value="PROTEIN RHSA-RELATED"/>
    <property type="match status" value="1"/>
</dbReference>
<comment type="caution">
    <text evidence="1">The sequence shown here is derived from an EMBL/GenBank/DDBJ whole genome shotgun (WGS) entry which is preliminary data.</text>
</comment>
<dbReference type="PANTHER" id="PTHR32305">
    <property type="match status" value="1"/>
</dbReference>
<dbReference type="AlphaFoldDB" id="A0A3A4R1N7"/>
<evidence type="ECO:0000313" key="1">
    <source>
        <dbReference type="EMBL" id="RJP58892.1"/>
    </source>
</evidence>
<reference evidence="1 2" key="1">
    <citation type="journal article" date="2017" name="ISME J.">
        <title>Energy and carbon metabolisms in a deep terrestrial subsurface fluid microbial community.</title>
        <authorList>
            <person name="Momper L."/>
            <person name="Jungbluth S.P."/>
            <person name="Lee M.D."/>
            <person name="Amend J.P."/>
        </authorList>
    </citation>
    <scope>NUCLEOTIDE SEQUENCE [LARGE SCALE GENOMIC DNA]</scope>
    <source>
        <strain evidence="1">SURF_26</strain>
    </source>
</reference>
<protein>
    <submittedName>
        <fullName evidence="1">RHS repeat-associated core domain-containing protein</fullName>
    </submittedName>
</protein>
<dbReference type="Proteomes" id="UP000266426">
    <property type="component" value="Unassembled WGS sequence"/>
</dbReference>